<comment type="cofactor">
    <cofactor evidence="1">
        <name>Zn(2+)</name>
        <dbReference type="ChEBI" id="CHEBI:29105"/>
    </cofactor>
</comment>
<evidence type="ECO:0000259" key="6">
    <source>
        <dbReference type="Pfam" id="PF08240"/>
    </source>
</evidence>
<evidence type="ECO:0000313" key="7">
    <source>
        <dbReference type="EMBL" id="SAK50313.1"/>
    </source>
</evidence>
<dbReference type="InterPro" id="IPR014187">
    <property type="entry name" value="ADH_Zn_typ-2"/>
</dbReference>
<gene>
    <name evidence="7" type="ORF">AWB82_01395</name>
</gene>
<dbReference type="GO" id="GO:0005737">
    <property type="term" value="C:cytoplasm"/>
    <property type="evidence" value="ECO:0007669"/>
    <property type="project" value="TreeGrafter"/>
</dbReference>
<evidence type="ECO:0000256" key="5">
    <source>
        <dbReference type="ARBA" id="ARBA00023002"/>
    </source>
</evidence>
<keyword evidence="3" id="KW-0479">Metal-binding</keyword>
<evidence type="ECO:0000256" key="4">
    <source>
        <dbReference type="ARBA" id="ARBA00022833"/>
    </source>
</evidence>
<dbReference type="STRING" id="1777143.AWB82_01395"/>
<comment type="similarity">
    <text evidence="2">Belongs to the zinc-containing alcohol dehydrogenase family.</text>
</comment>
<dbReference type="Proteomes" id="UP000054596">
    <property type="component" value="Unassembled WGS sequence"/>
</dbReference>
<dbReference type="AlphaFoldDB" id="A0A157ZXU9"/>
<comment type="caution">
    <text evidence="7">The sequence shown here is derived from an EMBL/GenBank/DDBJ whole genome shotgun (WGS) entry which is preliminary data.</text>
</comment>
<keyword evidence="8" id="KW-1185">Reference proteome</keyword>
<dbReference type="InterPro" id="IPR002328">
    <property type="entry name" value="ADH_Zn_CS"/>
</dbReference>
<name>A0A157ZXU9_9BURK</name>
<keyword evidence="5" id="KW-0560">Oxidoreductase</keyword>
<keyword evidence="4" id="KW-0862">Zinc</keyword>
<proteinExistence type="inferred from homology"/>
<dbReference type="InterPro" id="IPR036291">
    <property type="entry name" value="NAD(P)-bd_dom_sf"/>
</dbReference>
<dbReference type="Pfam" id="PF08240">
    <property type="entry name" value="ADH_N"/>
    <property type="match status" value="1"/>
</dbReference>
<dbReference type="SUPFAM" id="SSF50129">
    <property type="entry name" value="GroES-like"/>
    <property type="match status" value="1"/>
</dbReference>
<accession>A0A157ZXU9</accession>
<dbReference type="SUPFAM" id="SSF51735">
    <property type="entry name" value="NAD(P)-binding Rossmann-fold domains"/>
    <property type="match status" value="1"/>
</dbReference>
<dbReference type="CDD" id="cd08298">
    <property type="entry name" value="CAD2"/>
    <property type="match status" value="1"/>
</dbReference>
<dbReference type="PANTHER" id="PTHR42940:SF8">
    <property type="entry name" value="VACUOLAR PROTEIN SORTING-ASSOCIATED PROTEIN 11"/>
    <property type="match status" value="1"/>
</dbReference>
<dbReference type="InterPro" id="IPR013154">
    <property type="entry name" value="ADH-like_N"/>
</dbReference>
<evidence type="ECO:0000313" key="8">
    <source>
        <dbReference type="Proteomes" id="UP000054596"/>
    </source>
</evidence>
<organism evidence="7 8">
    <name type="scientific">Caballeronia glebae</name>
    <dbReference type="NCBI Taxonomy" id="1777143"/>
    <lineage>
        <taxon>Bacteria</taxon>
        <taxon>Pseudomonadati</taxon>
        <taxon>Pseudomonadota</taxon>
        <taxon>Betaproteobacteria</taxon>
        <taxon>Burkholderiales</taxon>
        <taxon>Burkholderiaceae</taxon>
        <taxon>Caballeronia</taxon>
    </lineage>
</organism>
<dbReference type="EMBL" id="FCOJ02000007">
    <property type="protein sequence ID" value="SAK50313.1"/>
    <property type="molecule type" value="Genomic_DNA"/>
</dbReference>
<dbReference type="Gene3D" id="3.90.180.10">
    <property type="entry name" value="Medium-chain alcohol dehydrogenases, catalytic domain"/>
    <property type="match status" value="1"/>
</dbReference>
<dbReference type="GO" id="GO:0008270">
    <property type="term" value="F:zinc ion binding"/>
    <property type="evidence" value="ECO:0007669"/>
    <property type="project" value="InterPro"/>
</dbReference>
<dbReference type="NCBIfam" id="TIGR02822">
    <property type="entry name" value="adh_fam_2"/>
    <property type="match status" value="1"/>
</dbReference>
<feature type="domain" description="Alcohol dehydrogenase-like N-terminal" evidence="6">
    <location>
        <begin position="24"/>
        <end position="135"/>
    </location>
</feature>
<dbReference type="OrthoDB" id="9771084at2"/>
<dbReference type="PROSITE" id="PS00059">
    <property type="entry name" value="ADH_ZINC"/>
    <property type="match status" value="1"/>
</dbReference>
<sequence>MRAMLYDGAAPILRAAEVGDPVAGPGQLLINVTACGVCRTDLHLVDGELPQSKRPVIPGHEVVGRVAAVGPGVGEFFSVGDRVGVPWLGHTCGECPYCIDERENLCDAPGFTGYTLDGGYAERMVAESHFCLHIPRRYSDIEAAPLLCAGLIGYRTLRMAGHARRLGIYGFGAAAHIVAQVAHHQGRTVFAFTRPGDTAAQQLALQLGADWAGSSAERAPDELDAALIFAPAGELVPVALRAVCRGGVVVCGGIHMSDVPSFPYSLLWGERRIVSVANLTRADGVDFMRYATEIPLRMQTQVYPLAEANRALADLRGGRVLGAAVLRVAE</sequence>
<evidence type="ECO:0000256" key="1">
    <source>
        <dbReference type="ARBA" id="ARBA00001947"/>
    </source>
</evidence>
<dbReference type="Gene3D" id="3.40.50.720">
    <property type="entry name" value="NAD(P)-binding Rossmann-like Domain"/>
    <property type="match status" value="1"/>
</dbReference>
<dbReference type="PANTHER" id="PTHR42940">
    <property type="entry name" value="ALCOHOL DEHYDROGENASE 1-RELATED"/>
    <property type="match status" value="1"/>
</dbReference>
<evidence type="ECO:0000256" key="3">
    <source>
        <dbReference type="ARBA" id="ARBA00022723"/>
    </source>
</evidence>
<protein>
    <submittedName>
        <fullName evidence="7">Zinc-binding alcohol dehydrogenase family protein</fullName>
    </submittedName>
</protein>
<dbReference type="InterPro" id="IPR011032">
    <property type="entry name" value="GroES-like_sf"/>
</dbReference>
<evidence type="ECO:0000256" key="2">
    <source>
        <dbReference type="ARBA" id="ARBA00008072"/>
    </source>
</evidence>
<reference evidence="7" key="1">
    <citation type="submission" date="2016-01" db="EMBL/GenBank/DDBJ databases">
        <authorList>
            <person name="Peeters C."/>
        </authorList>
    </citation>
    <scope>NUCLEOTIDE SEQUENCE [LARGE SCALE GENOMIC DNA]</scope>
    <source>
        <strain evidence="7">LMG 29325</strain>
    </source>
</reference>
<dbReference type="GO" id="GO:0004022">
    <property type="term" value="F:alcohol dehydrogenase (NAD+) activity"/>
    <property type="evidence" value="ECO:0007669"/>
    <property type="project" value="TreeGrafter"/>
</dbReference>
<dbReference type="RefSeq" id="WP_086966496.1">
    <property type="nucleotide sequence ID" value="NZ_FCOJ02000007.1"/>
</dbReference>